<dbReference type="AlphaFoldDB" id="A0A0A9E876"/>
<name>A0A0A9E876_ARUDO</name>
<accession>A0A0A9E876</accession>
<organism evidence="2">
    <name type="scientific">Arundo donax</name>
    <name type="common">Giant reed</name>
    <name type="synonym">Donax arundinaceus</name>
    <dbReference type="NCBI Taxonomy" id="35708"/>
    <lineage>
        <taxon>Eukaryota</taxon>
        <taxon>Viridiplantae</taxon>
        <taxon>Streptophyta</taxon>
        <taxon>Embryophyta</taxon>
        <taxon>Tracheophyta</taxon>
        <taxon>Spermatophyta</taxon>
        <taxon>Magnoliopsida</taxon>
        <taxon>Liliopsida</taxon>
        <taxon>Poales</taxon>
        <taxon>Poaceae</taxon>
        <taxon>PACMAD clade</taxon>
        <taxon>Arundinoideae</taxon>
        <taxon>Arundineae</taxon>
        <taxon>Arundo</taxon>
    </lineage>
</organism>
<evidence type="ECO:0000256" key="1">
    <source>
        <dbReference type="SAM" id="SignalP"/>
    </source>
</evidence>
<proteinExistence type="predicted"/>
<sequence length="38" mass="4185">MMLFVRFVFVAALQVILQCKTVPSVTILGQVFSDLRGG</sequence>
<dbReference type="EMBL" id="GBRH01202657">
    <property type="protein sequence ID" value="JAD95238.1"/>
    <property type="molecule type" value="Transcribed_RNA"/>
</dbReference>
<reference evidence="2" key="2">
    <citation type="journal article" date="2015" name="Data Brief">
        <title>Shoot transcriptome of the giant reed, Arundo donax.</title>
        <authorList>
            <person name="Barrero R.A."/>
            <person name="Guerrero F.D."/>
            <person name="Moolhuijzen P."/>
            <person name="Goolsby J.A."/>
            <person name="Tidwell J."/>
            <person name="Bellgard S.E."/>
            <person name="Bellgard M.I."/>
        </authorList>
    </citation>
    <scope>NUCLEOTIDE SEQUENCE</scope>
    <source>
        <tissue evidence="2">Shoot tissue taken approximately 20 cm above the soil surface</tissue>
    </source>
</reference>
<reference evidence="2" key="1">
    <citation type="submission" date="2014-09" db="EMBL/GenBank/DDBJ databases">
        <authorList>
            <person name="Magalhaes I.L.F."/>
            <person name="Oliveira U."/>
            <person name="Santos F.R."/>
            <person name="Vidigal T.H.D.A."/>
            <person name="Brescovit A.D."/>
            <person name="Santos A.J."/>
        </authorList>
    </citation>
    <scope>NUCLEOTIDE SEQUENCE</scope>
    <source>
        <tissue evidence="2">Shoot tissue taken approximately 20 cm above the soil surface</tissue>
    </source>
</reference>
<protein>
    <submittedName>
        <fullName evidence="2">Uncharacterized protein</fullName>
    </submittedName>
</protein>
<feature type="chain" id="PRO_5002064199" evidence="1">
    <location>
        <begin position="19"/>
        <end position="38"/>
    </location>
</feature>
<evidence type="ECO:0000313" key="2">
    <source>
        <dbReference type="EMBL" id="JAD95238.1"/>
    </source>
</evidence>
<feature type="signal peptide" evidence="1">
    <location>
        <begin position="1"/>
        <end position="18"/>
    </location>
</feature>
<keyword evidence="1" id="KW-0732">Signal</keyword>